<dbReference type="Gene3D" id="3.30.420.10">
    <property type="entry name" value="Ribonuclease H-like superfamily/Ribonuclease H"/>
    <property type="match status" value="1"/>
</dbReference>
<dbReference type="InterPro" id="IPR001584">
    <property type="entry name" value="Integrase_cat-core"/>
</dbReference>
<dbReference type="InterPro" id="IPR036388">
    <property type="entry name" value="WH-like_DNA-bd_sf"/>
</dbReference>
<dbReference type="InterPro" id="IPR012337">
    <property type="entry name" value="RNaseH-like_sf"/>
</dbReference>
<dbReference type="OrthoDB" id="501284at2"/>
<dbReference type="SUPFAM" id="SSF46689">
    <property type="entry name" value="Homeodomain-like"/>
    <property type="match status" value="1"/>
</dbReference>
<dbReference type="Pfam" id="PF09299">
    <property type="entry name" value="Mu-transpos_C"/>
    <property type="match status" value="1"/>
</dbReference>
<feature type="region of interest" description="Disordered" evidence="1">
    <location>
        <begin position="571"/>
        <end position="621"/>
    </location>
</feature>
<organism evidence="3 4">
    <name type="scientific">Sulfurihydrogenibium yellowstonense SS-5</name>
    <dbReference type="NCBI Taxonomy" id="432331"/>
    <lineage>
        <taxon>Bacteria</taxon>
        <taxon>Pseudomonadati</taxon>
        <taxon>Aquificota</taxon>
        <taxon>Aquificia</taxon>
        <taxon>Aquificales</taxon>
        <taxon>Hydrogenothermaceae</taxon>
        <taxon>Sulfurihydrogenibium</taxon>
    </lineage>
</organism>
<dbReference type="EMBL" id="ABZS01000011">
    <property type="protein sequence ID" value="EEP61288.1"/>
    <property type="molecule type" value="Genomic_DNA"/>
</dbReference>
<dbReference type="Proteomes" id="UP000005540">
    <property type="component" value="Unassembled WGS sequence"/>
</dbReference>
<reference evidence="3 4" key="1">
    <citation type="submission" date="2009-04" db="EMBL/GenBank/DDBJ databases">
        <authorList>
            <person name="Reysenbach A.-L."/>
            <person name="Heidelberg J.F."/>
            <person name="Nelson W.C."/>
        </authorList>
    </citation>
    <scope>NUCLEOTIDE SEQUENCE [LARGE SCALE GENOMIC DNA]</scope>
    <source>
        <strain evidence="3 4">SS-5</strain>
    </source>
</reference>
<dbReference type="SUPFAM" id="SSF50610">
    <property type="entry name" value="mu transposase, C-terminal domain"/>
    <property type="match status" value="1"/>
</dbReference>
<accession>C4FI07</accession>
<sequence>MIEIKKGKVIELDKEYIIENYSLNTENNTIDVVLRDTSYNQLIIIPLSNLQEKLLEQYEKKNKQEDEKLTPFDKIDEELLKEAQRRLEIVKAVMNAKSVKEREEIAKKYNVHLSTIYRWMERYKKSGETIYGLLPRYERRGGKGKKRIGEKALEIIDKMIKERYLTHQRISAKRLYEEINAELISQKLKPIAYTTLLYYLKEIDRETIYKKREGRNKYLSTINPAKNSFEANYPLEWIQIDHTPLDIQVVSEIDRKPIGRPYITVALDVYSRMVYGIYISLDPPSYYSVGQAIYMGLINKNHYLETLGIEGDWNINGIPVNIHTDNAAEFDGTNLEKFCMTFGINLVYRPVGKPFYGGHVERFIRTLNKELHNVSGTTFSNTKEKREYNPEKEAVFTLKELEKFIVYWIVNYYHQKPHDGLQGLTPYEKFKEGLTKSNFGIRVLSQDELRIARISLLKSDYRNVSKEGIRFKDLHYYSDILVRYAGDNKKYEIKYDPKDITKIYFYDENLQDYIEIYCKTPIPPGTTLWELEKAKEMLRERREKITSYKIYEAIKELRKMEEEAREKTKLMRKQIESNKTKLSSKEVSEKLEKPIDKTEEKPQTQIKKPNEIKPFDIEFDF</sequence>
<gene>
    <name evidence="3" type="ORF">SULYE_0191</name>
</gene>
<dbReference type="InterPro" id="IPR009057">
    <property type="entry name" value="Homeodomain-like_sf"/>
</dbReference>
<dbReference type="SUPFAM" id="SSF53098">
    <property type="entry name" value="Ribonuclease H-like"/>
    <property type="match status" value="1"/>
</dbReference>
<dbReference type="InterPro" id="IPR036397">
    <property type="entry name" value="RNaseH_sf"/>
</dbReference>
<evidence type="ECO:0000256" key="1">
    <source>
        <dbReference type="SAM" id="MobiDB-lite"/>
    </source>
</evidence>
<dbReference type="RefSeq" id="WP_007545605.1">
    <property type="nucleotide sequence ID" value="NZ_ABZS01000011.1"/>
</dbReference>
<dbReference type="GO" id="GO:0015074">
    <property type="term" value="P:DNA integration"/>
    <property type="evidence" value="ECO:0007669"/>
    <property type="project" value="InterPro"/>
</dbReference>
<dbReference type="InterPro" id="IPR015378">
    <property type="entry name" value="Transposase-like_Mu_C"/>
</dbReference>
<evidence type="ECO:0000313" key="3">
    <source>
        <dbReference type="EMBL" id="EEP61288.1"/>
    </source>
</evidence>
<evidence type="ECO:0000313" key="4">
    <source>
        <dbReference type="Proteomes" id="UP000005540"/>
    </source>
</evidence>
<dbReference type="Pfam" id="PF13518">
    <property type="entry name" value="HTH_28"/>
    <property type="match status" value="1"/>
</dbReference>
<proteinExistence type="predicted"/>
<dbReference type="AlphaFoldDB" id="C4FI07"/>
<evidence type="ECO:0000259" key="2">
    <source>
        <dbReference type="PROSITE" id="PS50994"/>
    </source>
</evidence>
<dbReference type="Gene3D" id="1.10.10.10">
    <property type="entry name" value="Winged helix-like DNA-binding domain superfamily/Winged helix DNA-binding domain"/>
    <property type="match status" value="1"/>
</dbReference>
<feature type="domain" description="Integrase catalytic" evidence="2">
    <location>
        <begin position="230"/>
        <end position="434"/>
    </location>
</feature>
<protein>
    <submittedName>
        <fullName evidence="3">Integrase, catalytic region</fullName>
    </submittedName>
</protein>
<dbReference type="InterPro" id="IPR009004">
    <property type="entry name" value="Transposase_Mu_C"/>
</dbReference>
<dbReference type="PROSITE" id="PS50994">
    <property type="entry name" value="INTEGRASE"/>
    <property type="match status" value="1"/>
</dbReference>
<dbReference type="InterPro" id="IPR055247">
    <property type="entry name" value="InsJ-like_HTH"/>
</dbReference>
<dbReference type="Pfam" id="PF13683">
    <property type="entry name" value="rve_3"/>
    <property type="match status" value="1"/>
</dbReference>
<dbReference type="GO" id="GO:0003676">
    <property type="term" value="F:nucleic acid binding"/>
    <property type="evidence" value="ECO:0007669"/>
    <property type="project" value="InterPro"/>
</dbReference>
<keyword evidence="4" id="KW-1185">Reference proteome</keyword>
<name>C4FI07_9AQUI</name>
<comment type="caution">
    <text evidence="3">The sequence shown here is derived from an EMBL/GenBank/DDBJ whole genome shotgun (WGS) entry which is preliminary data.</text>
</comment>